<evidence type="ECO:0000256" key="1">
    <source>
        <dbReference type="SAM" id="MobiDB-lite"/>
    </source>
</evidence>
<dbReference type="Proteomes" id="UP000296049">
    <property type="component" value="Unassembled WGS sequence"/>
</dbReference>
<dbReference type="AlphaFoldDB" id="R0LH32"/>
<reference evidence="3" key="1">
    <citation type="journal article" date="2013" name="Nat. Genet.">
        <title>The duck genome and transcriptome provide insight into an avian influenza virus reservoir species.</title>
        <authorList>
            <person name="Huang Y."/>
            <person name="Li Y."/>
            <person name="Burt D.W."/>
            <person name="Chen H."/>
            <person name="Zhang Y."/>
            <person name="Qian W."/>
            <person name="Kim H."/>
            <person name="Gan S."/>
            <person name="Zhao Y."/>
            <person name="Li J."/>
            <person name="Yi K."/>
            <person name="Feng H."/>
            <person name="Zhu P."/>
            <person name="Li B."/>
            <person name="Liu Q."/>
            <person name="Fairley S."/>
            <person name="Magor K.E."/>
            <person name="Du Z."/>
            <person name="Hu X."/>
            <person name="Goodman L."/>
            <person name="Tafer H."/>
            <person name="Vignal A."/>
            <person name="Lee T."/>
            <person name="Kim K.W."/>
            <person name="Sheng Z."/>
            <person name="An Y."/>
            <person name="Searle S."/>
            <person name="Herrero J."/>
            <person name="Groenen M.A."/>
            <person name="Crooijmans R.P."/>
            <person name="Faraut T."/>
            <person name="Cai Q."/>
            <person name="Webster R.G."/>
            <person name="Aldridge J.R."/>
            <person name="Warren W.C."/>
            <person name="Bartschat S."/>
            <person name="Kehr S."/>
            <person name="Marz M."/>
            <person name="Stadler P.F."/>
            <person name="Smith J."/>
            <person name="Kraus R.H."/>
            <person name="Zhao Y."/>
            <person name="Ren L."/>
            <person name="Fei J."/>
            <person name="Morisson M."/>
            <person name="Kaiser P."/>
            <person name="Griffin D.K."/>
            <person name="Rao M."/>
            <person name="Pitel F."/>
            <person name="Wang J."/>
            <person name="Li N."/>
        </authorList>
    </citation>
    <scope>NUCLEOTIDE SEQUENCE [LARGE SCALE GENOMIC DNA]</scope>
</reference>
<proteinExistence type="predicted"/>
<feature type="compositionally biased region" description="Basic and acidic residues" evidence="1">
    <location>
        <begin position="25"/>
        <end position="38"/>
    </location>
</feature>
<feature type="region of interest" description="Disordered" evidence="1">
    <location>
        <begin position="17"/>
        <end position="38"/>
    </location>
</feature>
<gene>
    <name evidence="2" type="ORF">Anapl_06841</name>
</gene>
<name>R0LH32_ANAPL</name>
<evidence type="ECO:0000313" key="3">
    <source>
        <dbReference type="Proteomes" id="UP000296049"/>
    </source>
</evidence>
<accession>R0LH32</accession>
<dbReference type="EMBL" id="KB742734">
    <property type="protein sequence ID" value="EOB04939.1"/>
    <property type="molecule type" value="Genomic_DNA"/>
</dbReference>
<evidence type="ECO:0000313" key="2">
    <source>
        <dbReference type="EMBL" id="EOB04939.1"/>
    </source>
</evidence>
<organism evidence="2 3">
    <name type="scientific">Anas platyrhynchos</name>
    <name type="common">Mallard</name>
    <name type="synonym">Anas boschas</name>
    <dbReference type="NCBI Taxonomy" id="8839"/>
    <lineage>
        <taxon>Eukaryota</taxon>
        <taxon>Metazoa</taxon>
        <taxon>Chordata</taxon>
        <taxon>Craniata</taxon>
        <taxon>Vertebrata</taxon>
        <taxon>Euteleostomi</taxon>
        <taxon>Archelosauria</taxon>
        <taxon>Archosauria</taxon>
        <taxon>Dinosauria</taxon>
        <taxon>Saurischia</taxon>
        <taxon>Theropoda</taxon>
        <taxon>Coelurosauria</taxon>
        <taxon>Aves</taxon>
        <taxon>Neognathae</taxon>
        <taxon>Galloanserae</taxon>
        <taxon>Anseriformes</taxon>
        <taxon>Anatidae</taxon>
        <taxon>Anatinae</taxon>
        <taxon>Anas</taxon>
    </lineage>
</organism>
<sequence length="792" mass="87516">MSSSGVPGGFEMIKDRIFSSTAPTRKPEREHQTKPFDTAHPRMTQEVSVIAVIRNLIARRAYQPSVRKKVRDLGFATHLEHCLAAHPAAVCSKVPEITAVLKPVLGSHGACALGCTGASVGSPSDQTGPLWVPVAGCGTTKGKQSQGFQKTAQHTTNTWYHMSTISSSLVRPPVIITGLVSPPPQHSSSHSGRILKAALLVKKLFNSHFCYTSPYFSAVFPNRAVLTFGHQGRTTEPKMPLYQISQQCLLTYNCTQELQQKLTLKTAEETHKRWDDKMAAIRHRADHKGLYNIESRTVNGCRSTNKSAPSMSVKTNLRQKHQNAGWSFDIPAGSVRLASEFLNHLLMESITNTASGWPGKPQFGNDMRVTTHFGLCGTYRASQQPWRWGFIPGTSPFHCAHRDRNPARPQLCHTVHSLDLSGQPQFQHKLSTSLSNSKRDGYYSCCGDEVHHYMKTGLLVLLGPAAASTLACSHFWVLLTTPSCGQSHCVTVRLSILRGLSVPHQTRRVSSPAEKYLYRQQFPQLSLLWEVSTQLQKNLVGLEAWKLLVLEEGTRCREIHTEMLLLREQPVTACAAAGRWKGAGKSLCWLAGGGSCVTPGPSYSPLGEEKLGRVLMGCSRAPALQALKPYQSRIIIYTAGQFSSVKQLEMIYPTNVWLLAGHRLICFGCHMVGDDAINTDYESVSVPYKSASFPVSTSHLPKPPRKYCLVLTVVFKRLSVSEIDIHSSDSNIKVPVKWQFVMDGLLGIEEPLSLKILTQCHEENRPKSLNLMAVSGGDYFSNARLKNELCNK</sequence>
<protein>
    <submittedName>
        <fullName evidence="2">Uncharacterized protein</fullName>
    </submittedName>
</protein>
<keyword evidence="3" id="KW-1185">Reference proteome</keyword>